<dbReference type="InterPro" id="IPR029062">
    <property type="entry name" value="Class_I_gatase-like"/>
</dbReference>
<name>A0ABV4P855_9GAMM</name>
<protein>
    <submittedName>
        <fullName evidence="3">Type 1 glutamine amidotransferase</fullName>
    </submittedName>
</protein>
<reference evidence="3 4" key="1">
    <citation type="submission" date="2024-08" db="EMBL/GenBank/DDBJ databases">
        <authorList>
            <person name="Ishaq N."/>
        </authorList>
    </citation>
    <scope>NUCLEOTIDE SEQUENCE [LARGE SCALE GENOMIC DNA]</scope>
    <source>
        <strain evidence="3 4">DSM 18651</strain>
    </source>
</reference>
<sequence length="236" mass="26692">MIDKIPGRNNKDKRHKSNSLSSNSSTKQDRLRAHYIQHVIFEGLGNIEMWLHENEYEVTNTKCYEDFTLPCTEDVDFLIILGGPMSVNDENIYPWLAQEKLFVRELIERGKAVLGICLRAQIIASAMGARVYPCSSKEIGWYPISGTYSSSSKIYRFPYSAMAFHWHCETFDLPAGAVRLAKSRICKNQAFQLGSNVIGIQFHLETTWKCVLDMLSNCGGDINPLMGVQSDVVVQT</sequence>
<organism evidence="3 4">
    <name type="scientific">Microbulbifer epialgicus</name>
    <dbReference type="NCBI Taxonomy" id="393907"/>
    <lineage>
        <taxon>Bacteria</taxon>
        <taxon>Pseudomonadati</taxon>
        <taxon>Pseudomonadota</taxon>
        <taxon>Gammaproteobacteria</taxon>
        <taxon>Cellvibrionales</taxon>
        <taxon>Microbulbiferaceae</taxon>
        <taxon>Microbulbifer</taxon>
    </lineage>
</organism>
<accession>A0ABV4P855</accession>
<dbReference type="InterPro" id="IPR044992">
    <property type="entry name" value="ChyE-like"/>
</dbReference>
<feature type="compositionally biased region" description="Basic and acidic residues" evidence="1">
    <location>
        <begin position="1"/>
        <end position="10"/>
    </location>
</feature>
<evidence type="ECO:0000256" key="1">
    <source>
        <dbReference type="SAM" id="MobiDB-lite"/>
    </source>
</evidence>
<keyword evidence="4" id="KW-1185">Reference proteome</keyword>
<feature type="region of interest" description="Disordered" evidence="1">
    <location>
        <begin position="1"/>
        <end position="28"/>
    </location>
</feature>
<dbReference type="InterPro" id="IPR017926">
    <property type="entry name" value="GATASE"/>
</dbReference>
<evidence type="ECO:0000313" key="3">
    <source>
        <dbReference type="EMBL" id="MFA0813865.1"/>
    </source>
</evidence>
<evidence type="ECO:0000259" key="2">
    <source>
        <dbReference type="Pfam" id="PF00117"/>
    </source>
</evidence>
<dbReference type="RefSeq" id="WP_371841696.1">
    <property type="nucleotide sequence ID" value="NZ_JBGMEK010000155.1"/>
</dbReference>
<proteinExistence type="predicted"/>
<dbReference type="PROSITE" id="PS51273">
    <property type="entry name" value="GATASE_TYPE_1"/>
    <property type="match status" value="1"/>
</dbReference>
<dbReference type="EMBL" id="JBGMEK010000155">
    <property type="protein sequence ID" value="MFA0813865.1"/>
    <property type="molecule type" value="Genomic_DNA"/>
</dbReference>
<gene>
    <name evidence="3" type="ORF">ACCI49_23630</name>
</gene>
<dbReference type="Proteomes" id="UP001569428">
    <property type="component" value="Unassembled WGS sequence"/>
</dbReference>
<dbReference type="CDD" id="cd01741">
    <property type="entry name" value="GATase1_1"/>
    <property type="match status" value="1"/>
</dbReference>
<dbReference type="PANTHER" id="PTHR42695">
    <property type="entry name" value="GLUTAMINE AMIDOTRANSFERASE YLR126C-RELATED"/>
    <property type="match status" value="1"/>
</dbReference>
<evidence type="ECO:0000313" key="4">
    <source>
        <dbReference type="Proteomes" id="UP001569428"/>
    </source>
</evidence>
<dbReference type="SUPFAM" id="SSF52317">
    <property type="entry name" value="Class I glutamine amidotransferase-like"/>
    <property type="match status" value="1"/>
</dbReference>
<keyword evidence="3" id="KW-0315">Glutamine amidotransferase</keyword>
<feature type="domain" description="Glutamine amidotransferase" evidence="2">
    <location>
        <begin position="51"/>
        <end position="207"/>
    </location>
</feature>
<dbReference type="Pfam" id="PF00117">
    <property type="entry name" value="GATase"/>
    <property type="match status" value="1"/>
</dbReference>
<comment type="caution">
    <text evidence="3">The sequence shown here is derived from an EMBL/GenBank/DDBJ whole genome shotgun (WGS) entry which is preliminary data.</text>
</comment>
<dbReference type="Gene3D" id="3.40.50.880">
    <property type="match status" value="1"/>
</dbReference>
<dbReference type="PANTHER" id="PTHR42695:SF5">
    <property type="entry name" value="GLUTAMINE AMIDOTRANSFERASE YLR126C-RELATED"/>
    <property type="match status" value="1"/>
</dbReference>